<protein>
    <recommendedName>
        <fullName evidence="1">FRG domain-containing protein</fullName>
    </recommendedName>
</protein>
<evidence type="ECO:0000313" key="2">
    <source>
        <dbReference type="EMBL" id="CTP90316.1"/>
    </source>
</evidence>
<feature type="domain" description="FRG" evidence="1">
    <location>
        <begin position="30"/>
        <end position="138"/>
    </location>
</feature>
<accession>A0A0K2ZWY6</accession>
<sequence length="268" mass="30927">MNRNDAVDGIHSVIVDKFNDLHTPSLYFADDMGFVFRGHADAEWKIETTLDRLIPRIKATDFSELDTYRFHRTNFLSAIRGRTLMTKDEAADDDSVWALGQHYELATPLLDWTSSLYVALYFAFIDDCSPPNGYRRVWALHHASVRKSMSTYNEGKDREVQTRFVDPMTNHIPRMLSQVGCFIHKPLYFGLENWLMNTFSGSTRSHIFRIDIADKLRPQILSHLRLMNIHGGSLFPDINGAAAFCNETLEHFAQKWRRKTAIAPPFQI</sequence>
<dbReference type="Pfam" id="PF08867">
    <property type="entry name" value="FRG"/>
    <property type="match status" value="1"/>
</dbReference>
<dbReference type="EMBL" id="CXOI01000051">
    <property type="protein sequence ID" value="CTP90316.1"/>
    <property type="molecule type" value="Genomic_DNA"/>
</dbReference>
<dbReference type="InterPro" id="IPR014966">
    <property type="entry name" value="FRG-dom"/>
</dbReference>
<dbReference type="AlphaFoldDB" id="A0A0K2ZWY6"/>
<dbReference type="Proteomes" id="UP000046187">
    <property type="component" value="Unassembled WGS sequence"/>
</dbReference>
<proteinExistence type="predicted"/>
<keyword evidence="3" id="KW-1185">Reference proteome</keyword>
<reference evidence="3" key="1">
    <citation type="submission" date="2015-07" db="EMBL/GenBank/DDBJ databases">
        <authorList>
            <person name="Wibberg D."/>
        </authorList>
    </citation>
    <scope>NUCLEOTIDE SEQUENCE [LARGE SCALE GENOMIC DNA]</scope>
</reference>
<evidence type="ECO:0000259" key="1">
    <source>
        <dbReference type="SMART" id="SM00901"/>
    </source>
</evidence>
<dbReference type="RefSeq" id="WP_081004923.1">
    <property type="nucleotide sequence ID" value="NZ_CXOI01000051.1"/>
</dbReference>
<gene>
    <name evidence="2" type="ORF">XTALMG727_3023</name>
</gene>
<organism evidence="2 3">
    <name type="scientific">Xanthomonas graminis pv. arrhenatheri LMG 727</name>
    <dbReference type="NCBI Taxonomy" id="1195923"/>
    <lineage>
        <taxon>Bacteria</taxon>
        <taxon>Pseudomonadati</taxon>
        <taxon>Pseudomonadota</taxon>
        <taxon>Gammaproteobacteria</taxon>
        <taxon>Lysobacterales</taxon>
        <taxon>Lysobacteraceae</taxon>
        <taxon>Xanthomonas</taxon>
        <taxon>Xanthomonas translucens group</taxon>
        <taxon>Xanthomonas graminis</taxon>
    </lineage>
</organism>
<dbReference type="SMART" id="SM00901">
    <property type="entry name" value="FRG"/>
    <property type="match status" value="1"/>
</dbReference>
<name>A0A0K2ZWY6_9XANT</name>
<evidence type="ECO:0000313" key="3">
    <source>
        <dbReference type="Proteomes" id="UP000046187"/>
    </source>
</evidence>